<dbReference type="GO" id="GO:0005634">
    <property type="term" value="C:nucleus"/>
    <property type="evidence" value="ECO:0007669"/>
    <property type="project" value="UniProtKB-SubCell"/>
</dbReference>
<evidence type="ECO:0000313" key="9">
    <source>
        <dbReference type="Proteomes" id="UP000242474"/>
    </source>
</evidence>
<evidence type="ECO:0000256" key="4">
    <source>
        <dbReference type="ARBA" id="ARBA00023163"/>
    </source>
</evidence>
<feature type="region of interest" description="Disordered" evidence="6">
    <location>
        <begin position="1"/>
        <end position="86"/>
    </location>
</feature>
<dbReference type="AlphaFoldDB" id="A0A2G5B165"/>
<dbReference type="CDD" id="cd12148">
    <property type="entry name" value="fungal_TF_MHR"/>
    <property type="match status" value="1"/>
</dbReference>
<comment type="subcellular location">
    <subcellularLocation>
        <location evidence="1">Nucleus</location>
    </subcellularLocation>
</comment>
<accession>A0A2G5B165</accession>
<feature type="compositionally biased region" description="Polar residues" evidence="6">
    <location>
        <begin position="7"/>
        <end position="16"/>
    </location>
</feature>
<proteinExistence type="predicted"/>
<feature type="region of interest" description="Disordered" evidence="6">
    <location>
        <begin position="707"/>
        <end position="753"/>
    </location>
</feature>
<keyword evidence="4" id="KW-0804">Transcription</keyword>
<dbReference type="GO" id="GO:0000981">
    <property type="term" value="F:DNA-binding transcription factor activity, RNA polymerase II-specific"/>
    <property type="evidence" value="ECO:0007669"/>
    <property type="project" value="InterPro"/>
</dbReference>
<dbReference type="OrthoDB" id="3862662at2759"/>
<dbReference type="PANTHER" id="PTHR47338">
    <property type="entry name" value="ZN(II)2CYS6 TRANSCRIPTION FACTOR (EUROFUNG)-RELATED"/>
    <property type="match status" value="1"/>
</dbReference>
<dbReference type="InterPro" id="IPR050815">
    <property type="entry name" value="TF_fung"/>
</dbReference>
<evidence type="ECO:0000256" key="5">
    <source>
        <dbReference type="ARBA" id="ARBA00023242"/>
    </source>
</evidence>
<evidence type="ECO:0000256" key="2">
    <source>
        <dbReference type="ARBA" id="ARBA00022723"/>
    </source>
</evidence>
<dbReference type="GO" id="GO:0006351">
    <property type="term" value="P:DNA-templated transcription"/>
    <property type="evidence" value="ECO:0007669"/>
    <property type="project" value="InterPro"/>
</dbReference>
<keyword evidence="3" id="KW-0805">Transcription regulation</keyword>
<organism evidence="8 9">
    <name type="scientific">Coemansia reversa (strain ATCC 12441 / NRRL 1564)</name>
    <dbReference type="NCBI Taxonomy" id="763665"/>
    <lineage>
        <taxon>Eukaryota</taxon>
        <taxon>Fungi</taxon>
        <taxon>Fungi incertae sedis</taxon>
        <taxon>Zoopagomycota</taxon>
        <taxon>Kickxellomycotina</taxon>
        <taxon>Kickxellomycetes</taxon>
        <taxon>Kickxellales</taxon>
        <taxon>Kickxellaceae</taxon>
        <taxon>Coemansia</taxon>
    </lineage>
</organism>
<dbReference type="STRING" id="763665.A0A2G5B165"/>
<protein>
    <recommendedName>
        <fullName evidence="7">Xylanolytic transcriptional activator regulatory domain-containing protein</fullName>
    </recommendedName>
</protein>
<dbReference type="Pfam" id="PF04082">
    <property type="entry name" value="Fungal_trans"/>
    <property type="match status" value="1"/>
</dbReference>
<dbReference type="GO" id="GO:0003677">
    <property type="term" value="F:DNA binding"/>
    <property type="evidence" value="ECO:0007669"/>
    <property type="project" value="InterPro"/>
</dbReference>
<feature type="domain" description="Xylanolytic transcriptional activator regulatory" evidence="7">
    <location>
        <begin position="128"/>
        <end position="329"/>
    </location>
</feature>
<evidence type="ECO:0000259" key="7">
    <source>
        <dbReference type="Pfam" id="PF04082"/>
    </source>
</evidence>
<keyword evidence="5" id="KW-0539">Nucleus</keyword>
<evidence type="ECO:0000256" key="6">
    <source>
        <dbReference type="SAM" id="MobiDB-lite"/>
    </source>
</evidence>
<feature type="compositionally biased region" description="Low complexity" evidence="6">
    <location>
        <begin position="713"/>
        <end position="723"/>
    </location>
</feature>
<feature type="compositionally biased region" description="Basic and acidic residues" evidence="6">
    <location>
        <begin position="733"/>
        <end position="743"/>
    </location>
</feature>
<gene>
    <name evidence="8" type="ORF">COEREDRAFT_99966</name>
</gene>
<keyword evidence="2" id="KW-0479">Metal-binding</keyword>
<feature type="compositionally biased region" description="Low complexity" evidence="6">
    <location>
        <begin position="64"/>
        <end position="78"/>
    </location>
</feature>
<reference evidence="8 9" key="1">
    <citation type="journal article" date="2015" name="Genome Biol. Evol.">
        <title>Phylogenomic analyses indicate that early fungi evolved digesting cell walls of algal ancestors of land plants.</title>
        <authorList>
            <person name="Chang Y."/>
            <person name="Wang S."/>
            <person name="Sekimoto S."/>
            <person name="Aerts A.L."/>
            <person name="Choi C."/>
            <person name="Clum A."/>
            <person name="LaButti K.M."/>
            <person name="Lindquist E.A."/>
            <person name="Yee Ngan C."/>
            <person name="Ohm R.A."/>
            <person name="Salamov A.A."/>
            <person name="Grigoriev I.V."/>
            <person name="Spatafora J.W."/>
            <person name="Berbee M.L."/>
        </authorList>
    </citation>
    <scope>NUCLEOTIDE SEQUENCE [LARGE SCALE GENOMIC DNA]</scope>
    <source>
        <strain evidence="8 9">NRRL 1564</strain>
    </source>
</reference>
<dbReference type="GO" id="GO:0008270">
    <property type="term" value="F:zinc ion binding"/>
    <property type="evidence" value="ECO:0007669"/>
    <property type="project" value="InterPro"/>
</dbReference>
<dbReference type="PANTHER" id="PTHR47338:SF5">
    <property type="entry name" value="ZN(II)2CYS6 TRANSCRIPTION FACTOR (EUROFUNG)"/>
    <property type="match status" value="1"/>
</dbReference>
<sequence length="753" mass="83458">MTLYPRSATSPTSQPTVRGIKRRAVDSTQQPESGLATLATVSAERISRYDSNDSTEQTQRSRGSSTLEEYSLTSSTATADKKQKQSHQLEFDSITMLPQRDIMDELISHNDNHCNLVSKLLQPQRVIEDYRRGKHSAFFLLTLMANSVPFSKHPAIKNIGHNVALRMIVDRAKVLVPEALEQPSVVNCQSILMLSLAYVDLGMLDVSSHYSSISLRTLQQLGVHKIDDNGWGDDGWLQGTWVEREQIRRLIWGSFTVDTFLSVIQHTTPYVVVDLSGVNRPCAQNMWYVGNDNLDSLNYPKHNFNVDPEDSQYLATLKAIKHDGMPWLVNGNTVQINFAMLANAVLRAISDPLAPQDQVDSLVVNACKSIDDWIAPLPTLPKSAANEEICMTLMISAAAIGVRSIITPHLLARSYQTNLSNQSSSQDVHGTQPIMRALATDTGRWRILHAYMRGAYQYYQIIQHGSALGTYNEVPPMFASYAMSICGGMFAACARSAPTLEYRTKCAEIVNFLKQFAATFVKRSLVFRLTLKEIEDIEHMVKFLPRRLDPSMLARIRDALLPIGSIESAVNKPFAVFLAPIMHLLKPRGANQSTATTSVCDGTIPLTSNLCAIFGQSMASICRRFSRSTECSGPLFSNCDSTSSSSDNATIPFEKDENIADTQHTLPSRLPDCKLSYTAISSLMICLNVAAMDESLFTFMNADENENTAEKNLSPPLSQSPLSHIIHTPQHSPKSDFSSREKQQGANLVDLLN</sequence>
<keyword evidence="9" id="KW-1185">Reference proteome</keyword>
<name>A0A2G5B165_COERN</name>
<evidence type="ECO:0000313" key="8">
    <source>
        <dbReference type="EMBL" id="PIA12752.1"/>
    </source>
</evidence>
<feature type="compositionally biased region" description="Low complexity" evidence="6">
    <location>
        <begin position="637"/>
        <end position="648"/>
    </location>
</feature>
<feature type="compositionally biased region" description="Polar residues" evidence="6">
    <location>
        <begin position="52"/>
        <end position="63"/>
    </location>
</feature>
<dbReference type="EMBL" id="KZ303577">
    <property type="protein sequence ID" value="PIA12752.1"/>
    <property type="molecule type" value="Genomic_DNA"/>
</dbReference>
<dbReference type="InterPro" id="IPR007219">
    <property type="entry name" value="XnlR_reg_dom"/>
</dbReference>
<evidence type="ECO:0000256" key="3">
    <source>
        <dbReference type="ARBA" id="ARBA00023015"/>
    </source>
</evidence>
<feature type="region of interest" description="Disordered" evidence="6">
    <location>
        <begin position="637"/>
        <end position="656"/>
    </location>
</feature>
<evidence type="ECO:0000256" key="1">
    <source>
        <dbReference type="ARBA" id="ARBA00004123"/>
    </source>
</evidence>
<dbReference type="Proteomes" id="UP000242474">
    <property type="component" value="Unassembled WGS sequence"/>
</dbReference>